<reference evidence="1 2" key="1">
    <citation type="journal article" date="2021" name="Front. Genet.">
        <title>Chromosome-Level Genome Assembly Reveals Significant Gene Expansion in the Toll and IMD Signaling Pathways of Dendrolimus kikuchii.</title>
        <authorList>
            <person name="Zhou J."/>
            <person name="Wu P."/>
            <person name="Xiong Z."/>
            <person name="Liu N."/>
            <person name="Zhao N."/>
            <person name="Ji M."/>
            <person name="Qiu Y."/>
            <person name="Yang B."/>
        </authorList>
    </citation>
    <scope>NUCLEOTIDE SEQUENCE [LARGE SCALE GENOMIC DNA]</scope>
    <source>
        <strain evidence="1">Ann1</strain>
    </source>
</reference>
<protein>
    <submittedName>
        <fullName evidence="1">Uncharacterized protein</fullName>
    </submittedName>
</protein>
<proteinExistence type="predicted"/>
<comment type="caution">
    <text evidence="1">The sequence shown here is derived from an EMBL/GenBank/DDBJ whole genome shotgun (WGS) entry which is preliminary data.</text>
</comment>
<dbReference type="EMBL" id="CM034409">
    <property type="protein sequence ID" value="KAJ0171815.1"/>
    <property type="molecule type" value="Genomic_DNA"/>
</dbReference>
<keyword evidence="2" id="KW-1185">Reference proteome</keyword>
<dbReference type="Proteomes" id="UP000824533">
    <property type="component" value="Linkage Group LG23"/>
</dbReference>
<sequence>MGLDINNTLGSISYIEKSETAYMINYSTGESAKLNILNSHVFKFYMSPTGDFKDYPTPIHADDKAKINIKSVIDYDSEDFEKSTLTIDDIKYIIETTKIMIVFNKLNAKLTVFDKRTNKEVLKEKEALCYGNLEAKQVLYENDDEFFFGGGLQNGRFTHKGESIKIVNTNSWVDGGVASPCPFYWSSAGYGILRNTWQSGVYDFGSKVPGQITTVHHDTDYDAFVFINHNPTDIFGDYYELTGRPIFMPEYAFYEAHLNTFNRDYWVRVTAHTPGAILFEDGQYYKSYEPDCLKDKEGILESLNGENDNYQFSGRAMIDRYKMHNVPLGWFVPNDGYGSGYGQTETLDGDIKNLKEFQHYAKANGVEVALWTESKLVPTDPQHPKKGDRDLAKEVRIAGVVALKCDVAWIGEGYSFGLNAVEMATDIFNRETTHNVRPMIIMVDGWAGTQRYAGIWSGDQHGGQWEYIRFHIPTYIGAGLSGMPVIGSDMDGIFGGNVKEINIRDFQWKAFTPLQLNMDGWGSLRKTPFSFDYEATAINRAYLKMKSMLMPYNYTIGYKSTEGLPMVRGMFLEFPKEISAYTKDSQYQFMWGPSILVAPVYKMEKSISDDTIRNEIYLPDTNQVWIDLLTGYKYQGGKIYNNFKTPIWKIPVFIKVGAILPMTKSNNNPNEIKKHERIFMIYPSGVSEFEVYEDDGMTSNYLKEQFANTKITVIGPKTNEEGDLEIHIDKTKGSYHTMAYERNTMIKIKVSEDIHGIKGAINGQDHKIKKVYTIDDFKKNENVYFFSEEHITNKFLLEFAPSELKQKFLLIKLKSVDVTSNDIAIKIQKFSDKSEIIGNITNLDKTVPTPSSFTVLEEKSTATSLSLSWSQTKCLYYEIERDGMVFTNILGNSFTFDNFKPSTQHNFKIRSVKDTGFSKWSYTIIAETDEDPLKYAVKDVKVCCNIPCQPNQEVTNLLLTKEDLNVLWHTDWDKPCLTSAEEGRVITLNFDLQDVYEIDKVEYLPRDDCGNGTFLEIQYRISTDGQNWTPFSDVLKWKLNNDLKTILFNGHRMKYLELHVLSSVGGFGSGRAITFYKVPE</sequence>
<gene>
    <name evidence="1" type="ORF">K1T71_012578</name>
</gene>
<accession>A0ACC1CJP8</accession>
<evidence type="ECO:0000313" key="1">
    <source>
        <dbReference type="EMBL" id="KAJ0171815.1"/>
    </source>
</evidence>
<organism evidence="1 2">
    <name type="scientific">Dendrolimus kikuchii</name>
    <dbReference type="NCBI Taxonomy" id="765133"/>
    <lineage>
        <taxon>Eukaryota</taxon>
        <taxon>Metazoa</taxon>
        <taxon>Ecdysozoa</taxon>
        <taxon>Arthropoda</taxon>
        <taxon>Hexapoda</taxon>
        <taxon>Insecta</taxon>
        <taxon>Pterygota</taxon>
        <taxon>Neoptera</taxon>
        <taxon>Endopterygota</taxon>
        <taxon>Lepidoptera</taxon>
        <taxon>Glossata</taxon>
        <taxon>Ditrysia</taxon>
        <taxon>Bombycoidea</taxon>
        <taxon>Lasiocampidae</taxon>
        <taxon>Dendrolimus</taxon>
    </lineage>
</organism>
<evidence type="ECO:0000313" key="2">
    <source>
        <dbReference type="Proteomes" id="UP000824533"/>
    </source>
</evidence>
<name>A0ACC1CJP8_9NEOP</name>